<dbReference type="Proteomes" id="UP001328107">
    <property type="component" value="Unassembled WGS sequence"/>
</dbReference>
<evidence type="ECO:0000313" key="10">
    <source>
        <dbReference type="Proteomes" id="UP001328107"/>
    </source>
</evidence>
<accession>A0AAN5D8N7</accession>
<evidence type="ECO:0000256" key="1">
    <source>
        <dbReference type="ARBA" id="ARBA00004286"/>
    </source>
</evidence>
<sequence length="382" mass="44291">SKFPLPTWEKLSSIDHPVKKTMRVNEQYLDFVEIECRQRWKDSFKSLYPYRYLKAEKGRGRDGYVTNKRALYFNKLMAIEHDFNIVNKGRKQGPVYVRDWTTLEEADESLKDLEYIQWYEFSDEVKELMKKKLQPSLKELKCSSQCNSCTRPKRTADISSCCGMHESLDYCEQMNSLKLIDSDKPCTKSPFMVECTKACGCKAEKCRNRLTQRGRQKALLIFRDHVKEWTLRTLAPFRKNEFITWYCGTVYLSNTRGESQHYDLSLVFDAVRENGEKNPLIVNAFERGNESRFISHSCNPNSYIQPTIVSRKALSVNRAAIHAARNLEIGEEITMDYFGGRSLGDNDLGDVSSMFPEGCKCGSGNCRFTKDLVDNFNKKSRK</sequence>
<dbReference type="SMART" id="SM00317">
    <property type="entry name" value="SET"/>
    <property type="match status" value="1"/>
</dbReference>
<evidence type="ECO:0000256" key="3">
    <source>
        <dbReference type="ARBA" id="ARBA00022603"/>
    </source>
</evidence>
<dbReference type="PROSITE" id="PS50280">
    <property type="entry name" value="SET"/>
    <property type="match status" value="1"/>
</dbReference>
<evidence type="ECO:0000313" key="9">
    <source>
        <dbReference type="EMBL" id="GMR58504.1"/>
    </source>
</evidence>
<dbReference type="GO" id="GO:0008168">
    <property type="term" value="F:methyltransferase activity"/>
    <property type="evidence" value="ECO:0007669"/>
    <property type="project" value="UniProtKB-KW"/>
</dbReference>
<dbReference type="InterPro" id="IPR001214">
    <property type="entry name" value="SET_dom"/>
</dbReference>
<dbReference type="InterPro" id="IPR050973">
    <property type="entry name" value="H3K9_Histone-Lys_N-MTase"/>
</dbReference>
<feature type="domain" description="SET" evidence="8">
    <location>
        <begin position="217"/>
        <end position="338"/>
    </location>
</feature>
<keyword evidence="3" id="KW-0489">Methyltransferase</keyword>
<feature type="non-terminal residue" evidence="9">
    <location>
        <position position="1"/>
    </location>
</feature>
<dbReference type="GO" id="GO:0046872">
    <property type="term" value="F:metal ion binding"/>
    <property type="evidence" value="ECO:0007669"/>
    <property type="project" value="UniProtKB-KW"/>
</dbReference>
<organism evidence="9 10">
    <name type="scientific">Pristionchus mayeri</name>
    <dbReference type="NCBI Taxonomy" id="1317129"/>
    <lineage>
        <taxon>Eukaryota</taxon>
        <taxon>Metazoa</taxon>
        <taxon>Ecdysozoa</taxon>
        <taxon>Nematoda</taxon>
        <taxon>Chromadorea</taxon>
        <taxon>Rhabditida</taxon>
        <taxon>Rhabditina</taxon>
        <taxon>Diplogasteromorpha</taxon>
        <taxon>Diplogasteroidea</taxon>
        <taxon>Neodiplogasteridae</taxon>
        <taxon>Pristionchus</taxon>
    </lineage>
</organism>
<keyword evidence="4" id="KW-0808">Transferase</keyword>
<keyword evidence="7" id="KW-0862">Zinc</keyword>
<name>A0AAN5D8N7_9BILA</name>
<comment type="subcellular location">
    <subcellularLocation>
        <location evidence="1">Chromosome</location>
    </subcellularLocation>
</comment>
<keyword evidence="10" id="KW-1185">Reference proteome</keyword>
<evidence type="ECO:0000256" key="4">
    <source>
        <dbReference type="ARBA" id="ARBA00022679"/>
    </source>
</evidence>
<protein>
    <recommendedName>
        <fullName evidence="8">SET domain-containing protein</fullName>
    </recommendedName>
</protein>
<dbReference type="EMBL" id="BTRK01000006">
    <property type="protein sequence ID" value="GMR58504.1"/>
    <property type="molecule type" value="Genomic_DNA"/>
</dbReference>
<evidence type="ECO:0000256" key="2">
    <source>
        <dbReference type="ARBA" id="ARBA00022454"/>
    </source>
</evidence>
<dbReference type="PANTHER" id="PTHR46223">
    <property type="entry name" value="HISTONE-LYSINE N-METHYLTRANSFERASE SUV39H"/>
    <property type="match status" value="1"/>
</dbReference>
<proteinExistence type="predicted"/>
<dbReference type="AlphaFoldDB" id="A0AAN5D8N7"/>
<dbReference type="Gene3D" id="2.170.270.10">
    <property type="entry name" value="SET domain"/>
    <property type="match status" value="1"/>
</dbReference>
<comment type="caution">
    <text evidence="9">The sequence shown here is derived from an EMBL/GenBank/DDBJ whole genome shotgun (WGS) entry which is preliminary data.</text>
</comment>
<dbReference type="PANTHER" id="PTHR46223:SF3">
    <property type="entry name" value="HISTONE-LYSINE N-METHYLTRANSFERASE SET-23"/>
    <property type="match status" value="1"/>
</dbReference>
<dbReference type="GO" id="GO:0005694">
    <property type="term" value="C:chromosome"/>
    <property type="evidence" value="ECO:0007669"/>
    <property type="project" value="UniProtKB-SubCell"/>
</dbReference>
<gene>
    <name evidence="9" type="ORF">PMAYCL1PPCAC_28699</name>
</gene>
<evidence type="ECO:0000259" key="8">
    <source>
        <dbReference type="PROSITE" id="PS50280"/>
    </source>
</evidence>
<keyword evidence="2" id="KW-0158">Chromosome</keyword>
<evidence type="ECO:0000256" key="7">
    <source>
        <dbReference type="ARBA" id="ARBA00022833"/>
    </source>
</evidence>
<keyword evidence="6" id="KW-0479">Metal-binding</keyword>
<reference evidence="10" key="1">
    <citation type="submission" date="2022-10" db="EMBL/GenBank/DDBJ databases">
        <title>Genome assembly of Pristionchus species.</title>
        <authorList>
            <person name="Yoshida K."/>
            <person name="Sommer R.J."/>
        </authorList>
    </citation>
    <scope>NUCLEOTIDE SEQUENCE [LARGE SCALE GENOMIC DNA]</scope>
    <source>
        <strain evidence="10">RS5460</strain>
    </source>
</reference>
<dbReference type="GO" id="GO:0032259">
    <property type="term" value="P:methylation"/>
    <property type="evidence" value="ECO:0007669"/>
    <property type="project" value="UniProtKB-KW"/>
</dbReference>
<dbReference type="Pfam" id="PF00856">
    <property type="entry name" value="SET"/>
    <property type="match status" value="1"/>
</dbReference>
<evidence type="ECO:0000256" key="6">
    <source>
        <dbReference type="ARBA" id="ARBA00022723"/>
    </source>
</evidence>
<evidence type="ECO:0000256" key="5">
    <source>
        <dbReference type="ARBA" id="ARBA00022691"/>
    </source>
</evidence>
<dbReference type="InterPro" id="IPR046341">
    <property type="entry name" value="SET_dom_sf"/>
</dbReference>
<dbReference type="SUPFAM" id="SSF82199">
    <property type="entry name" value="SET domain"/>
    <property type="match status" value="1"/>
</dbReference>
<keyword evidence="5" id="KW-0949">S-adenosyl-L-methionine</keyword>